<dbReference type="PANTHER" id="PTHR31662">
    <property type="entry name" value="BNAANNG10740D PROTEIN-RELATED"/>
    <property type="match status" value="1"/>
</dbReference>
<dbReference type="InParanoid" id="C5YBK9"/>
<organism evidence="3 4">
    <name type="scientific">Sorghum bicolor</name>
    <name type="common">Sorghum</name>
    <name type="synonym">Sorghum vulgare</name>
    <dbReference type="NCBI Taxonomy" id="4558"/>
    <lineage>
        <taxon>Eukaryota</taxon>
        <taxon>Viridiplantae</taxon>
        <taxon>Streptophyta</taxon>
        <taxon>Embryophyta</taxon>
        <taxon>Tracheophyta</taxon>
        <taxon>Spermatophyta</taxon>
        <taxon>Magnoliopsida</taxon>
        <taxon>Liliopsida</taxon>
        <taxon>Poales</taxon>
        <taxon>Poaceae</taxon>
        <taxon>PACMAD clade</taxon>
        <taxon>Panicoideae</taxon>
        <taxon>Andropogonodae</taxon>
        <taxon>Andropogoneae</taxon>
        <taxon>Sorghinae</taxon>
        <taxon>Sorghum</taxon>
    </lineage>
</organism>
<name>C5YBK9_SORBI</name>
<reference evidence="3 4" key="1">
    <citation type="journal article" date="2009" name="Nature">
        <title>The Sorghum bicolor genome and the diversification of grasses.</title>
        <authorList>
            <person name="Paterson A.H."/>
            <person name="Bowers J.E."/>
            <person name="Bruggmann R."/>
            <person name="Dubchak I."/>
            <person name="Grimwood J."/>
            <person name="Gundlach H."/>
            <person name="Haberer G."/>
            <person name="Hellsten U."/>
            <person name="Mitros T."/>
            <person name="Poliakov A."/>
            <person name="Schmutz J."/>
            <person name="Spannagl M."/>
            <person name="Tang H."/>
            <person name="Wang X."/>
            <person name="Wicker T."/>
            <person name="Bharti A.K."/>
            <person name="Chapman J."/>
            <person name="Feltus F.A."/>
            <person name="Gowik U."/>
            <person name="Grigoriev I.V."/>
            <person name="Lyons E."/>
            <person name="Maher C.A."/>
            <person name="Martis M."/>
            <person name="Narechania A."/>
            <person name="Otillar R.P."/>
            <person name="Penning B.W."/>
            <person name="Salamov A.A."/>
            <person name="Wang Y."/>
            <person name="Zhang L."/>
            <person name="Carpita N.C."/>
            <person name="Freeling M."/>
            <person name="Gingle A.R."/>
            <person name="Hash C.T."/>
            <person name="Keller B."/>
            <person name="Klein P."/>
            <person name="Kresovich S."/>
            <person name="McCann M.C."/>
            <person name="Ming R."/>
            <person name="Peterson D.G."/>
            <person name="Mehboob-ur-Rahman"/>
            <person name="Ware D."/>
            <person name="Westhoff P."/>
            <person name="Mayer K.F."/>
            <person name="Messing J."/>
            <person name="Rokhsar D.S."/>
        </authorList>
    </citation>
    <scope>NUCLEOTIDE SEQUENCE [LARGE SCALE GENOMIC DNA]</scope>
    <source>
        <strain evidence="4">cv. BTx623</strain>
    </source>
</reference>
<evidence type="ECO:0000259" key="2">
    <source>
        <dbReference type="Pfam" id="PF04504"/>
    </source>
</evidence>
<reference evidence="4" key="2">
    <citation type="journal article" date="2018" name="Plant J.">
        <title>The Sorghum bicolor reference genome: improved assembly, gene annotations, a transcriptome atlas, and signatures of genome organization.</title>
        <authorList>
            <person name="McCormick R.F."/>
            <person name="Truong S.K."/>
            <person name="Sreedasyam A."/>
            <person name="Jenkins J."/>
            <person name="Shu S."/>
            <person name="Sims D."/>
            <person name="Kennedy M."/>
            <person name="Amirebrahimi M."/>
            <person name="Weers B.D."/>
            <person name="McKinley B."/>
            <person name="Mattison A."/>
            <person name="Morishige D.T."/>
            <person name="Grimwood J."/>
            <person name="Schmutz J."/>
            <person name="Mullet J.E."/>
        </authorList>
    </citation>
    <scope>NUCLEOTIDE SEQUENCE [LARGE SCALE GENOMIC DNA]</scope>
    <source>
        <strain evidence="4">cv. BTx623</strain>
    </source>
</reference>
<dbReference type="Pfam" id="PF04504">
    <property type="entry name" value="GeBP-like_DBD"/>
    <property type="match status" value="1"/>
</dbReference>
<dbReference type="GO" id="GO:0005634">
    <property type="term" value="C:nucleus"/>
    <property type="evidence" value="ECO:0000318"/>
    <property type="project" value="GO_Central"/>
</dbReference>
<dbReference type="AlphaFoldDB" id="C5YBK9"/>
<dbReference type="Proteomes" id="UP000000768">
    <property type="component" value="Chromosome 6"/>
</dbReference>
<comment type="similarity">
    <text evidence="1">Belongs to the GeBP family.</text>
</comment>
<dbReference type="GO" id="GO:0006355">
    <property type="term" value="P:regulation of DNA-templated transcription"/>
    <property type="evidence" value="ECO:0007669"/>
    <property type="project" value="InterPro"/>
</dbReference>
<dbReference type="InterPro" id="IPR053932">
    <property type="entry name" value="GeBP-like_DBD"/>
</dbReference>
<dbReference type="KEGG" id="sbi:8057340"/>
<dbReference type="EMBL" id="CM000765">
    <property type="protein sequence ID" value="EES10353.2"/>
    <property type="molecule type" value="Genomic_DNA"/>
</dbReference>
<evidence type="ECO:0000313" key="4">
    <source>
        <dbReference type="Proteomes" id="UP000000768"/>
    </source>
</evidence>
<dbReference type="InterPro" id="IPR007592">
    <property type="entry name" value="GEBP"/>
</dbReference>
<proteinExistence type="inferred from homology"/>
<sequence>MPPPTGAPHSPSADNLLVPWVASQPGADGRKKPAVATGRVWSEADEVRILEGLAAYAAAHGEEPRRSQLHAALDGRGLDKAEFTVTEIYEKVRRLRIKYANLRSAGGVPVPAGGDEARKYELSMAIWGDRPLNVPKKVGASRATKARANANAAASTRVRRGVEELQGMYPNLALAVEGITDDDSLRPMVKRAFQLISDEQARELDAKMKKQMTMEAQMTLNQTALRNQVLDVLTNILSCLYHQHKTQD</sequence>
<accession>C5YBK9</accession>
<protein>
    <recommendedName>
        <fullName evidence="2">Glabrous enhancer-binding protein-like DBD domain-containing protein</fullName>
    </recommendedName>
</protein>
<gene>
    <name evidence="3" type="ORF">SORBI_3006G004800</name>
</gene>
<evidence type="ECO:0000256" key="1">
    <source>
        <dbReference type="ARBA" id="ARBA00010820"/>
    </source>
</evidence>
<dbReference type="FunCoup" id="C5YBK9">
    <property type="interactions" value="173"/>
</dbReference>
<evidence type="ECO:0000313" key="3">
    <source>
        <dbReference type="EMBL" id="EES10353.2"/>
    </source>
</evidence>
<dbReference type="OMA" id="MEIDMAS"/>
<feature type="domain" description="Glabrous enhancer-binding protein-like DBD" evidence="2">
    <location>
        <begin position="39"/>
        <end position="128"/>
    </location>
</feature>
<keyword evidence="4" id="KW-1185">Reference proteome</keyword>
<dbReference type="PANTHER" id="PTHR31662:SF9">
    <property type="entry name" value="OS09G0126600 PROTEIN"/>
    <property type="match status" value="1"/>
</dbReference>
<dbReference type="HOGENOM" id="CLU_1031924_0_0_1"/>
<dbReference type="Gramene" id="EES10353">
    <property type="protein sequence ID" value="EES10353"/>
    <property type="gene ID" value="SORBI_3006G004800"/>
</dbReference>
<dbReference type="eggNOG" id="ENOG502R60T">
    <property type="taxonomic scope" value="Eukaryota"/>
</dbReference>